<name>A3VGH8_9RHOB</name>
<organism evidence="2 3">
    <name type="scientific">Maritimibacter alkaliphilus HTCC2654</name>
    <dbReference type="NCBI Taxonomy" id="314271"/>
    <lineage>
        <taxon>Bacteria</taxon>
        <taxon>Pseudomonadati</taxon>
        <taxon>Pseudomonadota</taxon>
        <taxon>Alphaproteobacteria</taxon>
        <taxon>Rhodobacterales</taxon>
        <taxon>Roseobacteraceae</taxon>
        <taxon>Maritimibacter</taxon>
    </lineage>
</organism>
<evidence type="ECO:0000313" key="3">
    <source>
        <dbReference type="Proteomes" id="UP000002931"/>
    </source>
</evidence>
<accession>A3VGH8</accession>
<gene>
    <name evidence="2" type="ORF">RB2654_13895</name>
</gene>
<dbReference type="EMBL" id="AAMT01000008">
    <property type="protein sequence ID" value="EAQ12383.1"/>
    <property type="molecule type" value="Genomic_DNA"/>
</dbReference>
<dbReference type="GO" id="GO:0098046">
    <property type="term" value="C:type V protein secretion system complex"/>
    <property type="evidence" value="ECO:0007669"/>
    <property type="project" value="TreeGrafter"/>
</dbReference>
<dbReference type="Proteomes" id="UP000002931">
    <property type="component" value="Unassembled WGS sequence"/>
</dbReference>
<dbReference type="eggNOG" id="COG2831">
    <property type="taxonomic scope" value="Bacteria"/>
</dbReference>
<dbReference type="GO" id="GO:0008320">
    <property type="term" value="F:protein transmembrane transporter activity"/>
    <property type="evidence" value="ECO:0007669"/>
    <property type="project" value="TreeGrafter"/>
</dbReference>
<comment type="caution">
    <text evidence="2">The sequence shown here is derived from an EMBL/GenBank/DDBJ whole genome shotgun (WGS) entry which is preliminary data.</text>
</comment>
<dbReference type="Gene3D" id="2.40.160.50">
    <property type="entry name" value="membrane protein fhac: a member of the omp85/tpsb transporter family"/>
    <property type="match status" value="1"/>
</dbReference>
<dbReference type="PANTHER" id="PTHR34597:SF1">
    <property type="entry name" value="HEME_HEMOPEXIN TRANSPORTER PROTEIN HUXB"/>
    <property type="match status" value="1"/>
</dbReference>
<protein>
    <recommendedName>
        <fullName evidence="1">Haemolysin activator HlyB C-terminal domain-containing protein</fullName>
    </recommendedName>
</protein>
<dbReference type="PANTHER" id="PTHR34597">
    <property type="entry name" value="SLR1661 PROTEIN"/>
    <property type="match status" value="1"/>
</dbReference>
<dbReference type="STRING" id="314271.RB2654_13895"/>
<dbReference type="InterPro" id="IPR051544">
    <property type="entry name" value="TPS_OM_transporter"/>
</dbReference>
<reference evidence="2 3" key="1">
    <citation type="journal article" date="2010" name="J. Bacteriol.">
        <title>Genome sequences of Pelagibaca bermudensis HTCC2601T and Maritimibacter alkaliphilus HTCC2654T, the type strains of two marine Roseobacter genera.</title>
        <authorList>
            <person name="Thrash J.C."/>
            <person name="Cho J.C."/>
            <person name="Ferriera S."/>
            <person name="Johnson J."/>
            <person name="Vergin K.L."/>
            <person name="Giovannoni S.J."/>
        </authorList>
    </citation>
    <scope>NUCLEOTIDE SEQUENCE [LARGE SCALE GENOMIC DNA]</scope>
    <source>
        <strain evidence="2 3">HTCC2654</strain>
    </source>
</reference>
<dbReference type="Pfam" id="PF03865">
    <property type="entry name" value="ShlB"/>
    <property type="match status" value="1"/>
</dbReference>
<dbReference type="InterPro" id="IPR005565">
    <property type="entry name" value="Hemolysn_activator_HlyB_C"/>
</dbReference>
<evidence type="ECO:0000313" key="2">
    <source>
        <dbReference type="EMBL" id="EAQ12383.1"/>
    </source>
</evidence>
<dbReference type="GO" id="GO:0046819">
    <property type="term" value="P:protein secretion by the type V secretion system"/>
    <property type="evidence" value="ECO:0007669"/>
    <property type="project" value="TreeGrafter"/>
</dbReference>
<proteinExistence type="predicted"/>
<dbReference type="AlphaFoldDB" id="A3VGH8"/>
<keyword evidence="3" id="KW-1185">Reference proteome</keyword>
<dbReference type="HOGENOM" id="CLU_648601_0_0_5"/>
<sequence>MYRDRGIRSARVIPYNISGGVLNVAFYEPVIGATRGGTNIVSNRYLDFRLQLPKGELADDRKIDPRIARLQATDGWPLSYDYAPSAENTVDVVVNVPDIQRHATTITLDNYGSPAFGRAQLGVSHTINGVTGWNDPLTVAALIRQGSLTGTVDYSRVVLPNGGRVSLSLLGTNSRSVIGPLVTGRTRSANASFTLPVLASAERGISLFVNGAYNWERSSLLGVQTLNAWGPQGTAGVTGYINGEGWSVSASGQVTAGTYSDAVFATTGNTYVAVSGSALGALSLGEHIFASLSVSGQYGVSGVMPTWNTFAVTGPAAVRGYPTNLSVGDSGYVARFQIEKSSPFALGGSIGVRPFVFGDVGQAFDSTRAPLGLASSIGVGTSFTQGNNVFGDIYIAKPLTTGIVGWATPSAAPTIGGSISVNF</sequence>
<evidence type="ECO:0000259" key="1">
    <source>
        <dbReference type="Pfam" id="PF03865"/>
    </source>
</evidence>
<feature type="domain" description="Haemolysin activator HlyB C-terminal" evidence="1">
    <location>
        <begin position="278"/>
        <end position="380"/>
    </location>
</feature>